<dbReference type="PANTHER" id="PTHR35145:SF1">
    <property type="entry name" value="CYTOPLASMIC PROTEIN"/>
    <property type="match status" value="1"/>
</dbReference>
<proteinExistence type="predicted"/>
<dbReference type="EMBL" id="SSOB01000002">
    <property type="protein sequence ID" value="THF84208.1"/>
    <property type="molecule type" value="Genomic_DNA"/>
</dbReference>
<evidence type="ECO:0000313" key="2">
    <source>
        <dbReference type="Proteomes" id="UP000310636"/>
    </source>
</evidence>
<evidence type="ECO:0000313" key="1">
    <source>
        <dbReference type="EMBL" id="THF84208.1"/>
    </source>
</evidence>
<dbReference type="OrthoDB" id="9789813at2"/>
<dbReference type="RefSeq" id="WP_136368210.1">
    <property type="nucleotide sequence ID" value="NZ_SSOB01000002.1"/>
</dbReference>
<dbReference type="InterPro" id="IPR038056">
    <property type="entry name" value="YjbR-like_sf"/>
</dbReference>
<dbReference type="Proteomes" id="UP000310636">
    <property type="component" value="Unassembled WGS sequence"/>
</dbReference>
<organism evidence="1 2">
    <name type="scientific">Cohnella fermenti</name>
    <dbReference type="NCBI Taxonomy" id="2565925"/>
    <lineage>
        <taxon>Bacteria</taxon>
        <taxon>Bacillati</taxon>
        <taxon>Bacillota</taxon>
        <taxon>Bacilli</taxon>
        <taxon>Bacillales</taxon>
        <taxon>Paenibacillaceae</taxon>
        <taxon>Cohnella</taxon>
    </lineage>
</organism>
<keyword evidence="1" id="KW-0238">DNA-binding</keyword>
<dbReference type="GO" id="GO:0003677">
    <property type="term" value="F:DNA binding"/>
    <property type="evidence" value="ECO:0007669"/>
    <property type="project" value="UniProtKB-KW"/>
</dbReference>
<dbReference type="InterPro" id="IPR058532">
    <property type="entry name" value="YjbR/MT2646/Rv2570-like"/>
</dbReference>
<comment type="caution">
    <text evidence="1">The sequence shown here is derived from an EMBL/GenBank/DDBJ whole genome shotgun (WGS) entry which is preliminary data.</text>
</comment>
<dbReference type="Gene3D" id="3.90.1150.30">
    <property type="match status" value="1"/>
</dbReference>
<reference evidence="1 2" key="1">
    <citation type="submission" date="2019-04" db="EMBL/GenBank/DDBJ databases">
        <title>Cohnella sp. nov. isolated from preserved vegetables.</title>
        <authorList>
            <person name="Lin S.-Y."/>
            <person name="Hung M.-H."/>
            <person name="Young C.-C."/>
        </authorList>
    </citation>
    <scope>NUCLEOTIDE SEQUENCE [LARGE SCALE GENOMIC DNA]</scope>
    <source>
        <strain evidence="1 2">CC-MHH1044</strain>
    </source>
</reference>
<dbReference type="SUPFAM" id="SSF142906">
    <property type="entry name" value="YjbR-like"/>
    <property type="match status" value="1"/>
</dbReference>
<keyword evidence="2" id="KW-1185">Reference proteome</keyword>
<dbReference type="Pfam" id="PF04237">
    <property type="entry name" value="YjbR"/>
    <property type="match status" value="1"/>
</dbReference>
<dbReference type="AlphaFoldDB" id="A0A4S4CE12"/>
<dbReference type="InterPro" id="IPR007351">
    <property type="entry name" value="YjbR"/>
</dbReference>
<protein>
    <submittedName>
        <fullName evidence="1">MmcQ/YjbR family DNA-binding protein</fullName>
    </submittedName>
</protein>
<gene>
    <name evidence="1" type="ORF">E6C55_02620</name>
</gene>
<accession>A0A4S4CE12</accession>
<dbReference type="PANTHER" id="PTHR35145">
    <property type="entry name" value="CYTOPLASMIC PROTEIN-RELATED"/>
    <property type="match status" value="1"/>
</dbReference>
<sequence>MSESHTRLSPQRLIELGLAYPGTSVKHPFDPNMPVLFVGSKMFALIGASSGSPSVNLKTSPDEAWLQRESYPGSVLPGYHMNKKHWNTVLLDGSVPDAVIAEMLEVSYLLVQAKLTRAERDELELGPAAKRKPS</sequence>
<name>A0A4S4CE12_9BACL</name>